<reference evidence="2 3" key="1">
    <citation type="submission" date="2015-12" db="EMBL/GenBank/DDBJ databases">
        <title>Dictyostelia acquired genes for synthesis and detection of signals that induce cell-type specialization by lateral gene transfer from prokaryotes.</title>
        <authorList>
            <person name="Gloeckner G."/>
            <person name="Schaap P."/>
        </authorList>
    </citation>
    <scope>NUCLEOTIDE SEQUENCE [LARGE SCALE GENOMIC DNA]</scope>
    <source>
        <strain evidence="2 3">TK</strain>
    </source>
</reference>
<dbReference type="InterPro" id="IPR006083">
    <property type="entry name" value="PRK/URK"/>
</dbReference>
<accession>A0A152A3H4</accession>
<dbReference type="Gene3D" id="3.40.50.300">
    <property type="entry name" value="P-loop containing nucleotide triphosphate hydrolases"/>
    <property type="match status" value="1"/>
</dbReference>
<feature type="domain" description="CYTH" evidence="1">
    <location>
        <begin position="295"/>
        <end position="464"/>
    </location>
</feature>
<dbReference type="GO" id="GO:0005524">
    <property type="term" value="F:ATP binding"/>
    <property type="evidence" value="ECO:0007669"/>
    <property type="project" value="InterPro"/>
</dbReference>
<dbReference type="STRING" id="361077.A0A152A3H4"/>
<dbReference type="Proteomes" id="UP000076078">
    <property type="component" value="Unassembled WGS sequence"/>
</dbReference>
<name>A0A152A3H4_TIELA</name>
<protein>
    <submittedName>
        <fullName evidence="2">Adenylate cyclase domain-containing protein</fullName>
    </submittedName>
</protein>
<dbReference type="GO" id="GO:0016301">
    <property type="term" value="F:kinase activity"/>
    <property type="evidence" value="ECO:0007669"/>
    <property type="project" value="InterPro"/>
</dbReference>
<dbReference type="InParanoid" id="A0A152A3H4"/>
<sequence length="498" mass="55786">MESSTLARIQNISNHILSCNNVSSNEGEDNIVTISNTTATGTQKKNKSKYDDVIESDASHVRDSQFEEELDISAELNSTTNEYEIKTIPYTLSFDQGFFHAIKAIELLAEKDPNKVIVVGIAGPVGAGKSTLAQKIAGLVNAIVIPLQDFIKLEAVKDNNYDDPVIIDFGKVIETINQLKQGQVVNIPKLVNKNIETKTAQLTSSKVIIVEGLYALSNTIRPLLNISIAITGGVHLDLIKRIMRDIVVSKSSTKDVLLQITNVVFPMFKAFVEPDLEQAKIKIHSSYNPMSQVVEPTYVCKAKYETHKENFDQFLSSLNVKPEKKAFSDMYLYPPKQGSDGISQADKTNWIRIRRIDGKFHIYIYKEIMDGAINTRPSLNFEISVKTIGGLLSLGYQIGAILNRHVEVWYEKSGIIITKEYIKELEKYFIQVKGQNRREVLGFAEKLKITGNHVPQTFLYLYFKKLKKNKAKSLATDQPNTIIKSSSSSAKIKKSTTK</sequence>
<dbReference type="InterPro" id="IPR023577">
    <property type="entry name" value="CYTH_domain"/>
</dbReference>
<dbReference type="FunCoup" id="A0A152A3H4">
    <property type="interactions" value="145"/>
</dbReference>
<dbReference type="PRINTS" id="PR00988">
    <property type="entry name" value="URIDINKINASE"/>
</dbReference>
<evidence type="ECO:0000313" key="2">
    <source>
        <dbReference type="EMBL" id="KYR00647.1"/>
    </source>
</evidence>
<dbReference type="SUPFAM" id="SSF52540">
    <property type="entry name" value="P-loop containing nucleoside triphosphate hydrolases"/>
    <property type="match status" value="1"/>
</dbReference>
<dbReference type="InterPro" id="IPR033469">
    <property type="entry name" value="CYTH-like_dom_sf"/>
</dbReference>
<dbReference type="EMBL" id="LODT01000013">
    <property type="protein sequence ID" value="KYR00647.1"/>
    <property type="molecule type" value="Genomic_DNA"/>
</dbReference>
<dbReference type="OMA" id="DQGFFHA"/>
<dbReference type="AlphaFoldDB" id="A0A152A3H4"/>
<dbReference type="CDD" id="cd02028">
    <property type="entry name" value="UMPK_like"/>
    <property type="match status" value="1"/>
</dbReference>
<dbReference type="SUPFAM" id="SSF55154">
    <property type="entry name" value="CYTH-like phosphatases"/>
    <property type="match status" value="1"/>
</dbReference>
<dbReference type="Pfam" id="PF00485">
    <property type="entry name" value="PRK"/>
    <property type="match status" value="1"/>
</dbReference>
<keyword evidence="3" id="KW-1185">Reference proteome</keyword>
<dbReference type="GO" id="GO:0016462">
    <property type="term" value="F:pyrophosphatase activity"/>
    <property type="evidence" value="ECO:0007669"/>
    <property type="project" value="UniProtKB-ARBA"/>
</dbReference>
<gene>
    <name evidence="2" type="ORF">DLAC_02677</name>
</gene>
<dbReference type="PROSITE" id="PS51707">
    <property type="entry name" value="CYTH"/>
    <property type="match status" value="1"/>
</dbReference>
<evidence type="ECO:0000259" key="1">
    <source>
        <dbReference type="PROSITE" id="PS51707"/>
    </source>
</evidence>
<proteinExistence type="predicted"/>
<dbReference type="Pfam" id="PF01928">
    <property type="entry name" value="CYTH"/>
    <property type="match status" value="1"/>
</dbReference>
<dbReference type="OrthoDB" id="6362633at2759"/>
<evidence type="ECO:0000313" key="3">
    <source>
        <dbReference type="Proteomes" id="UP000076078"/>
    </source>
</evidence>
<organism evidence="2 3">
    <name type="scientific">Tieghemostelium lacteum</name>
    <name type="common">Slime mold</name>
    <name type="synonym">Dictyostelium lacteum</name>
    <dbReference type="NCBI Taxonomy" id="361077"/>
    <lineage>
        <taxon>Eukaryota</taxon>
        <taxon>Amoebozoa</taxon>
        <taxon>Evosea</taxon>
        <taxon>Eumycetozoa</taxon>
        <taxon>Dictyostelia</taxon>
        <taxon>Dictyosteliales</taxon>
        <taxon>Raperosteliaceae</taxon>
        <taxon>Tieghemostelium</taxon>
    </lineage>
</organism>
<comment type="caution">
    <text evidence="2">The sequence shown here is derived from an EMBL/GenBank/DDBJ whole genome shotgun (WGS) entry which is preliminary data.</text>
</comment>
<dbReference type="InterPro" id="IPR027417">
    <property type="entry name" value="P-loop_NTPase"/>
</dbReference>
<dbReference type="PANTHER" id="PTHR10285">
    <property type="entry name" value="URIDINE KINASE"/>
    <property type="match status" value="1"/>
</dbReference>